<evidence type="ECO:0000259" key="15">
    <source>
        <dbReference type="Pfam" id="PF00349"/>
    </source>
</evidence>
<keyword evidence="5 14" id="KW-0547">Nucleotide-binding</keyword>
<dbReference type="SUPFAM" id="SSF53067">
    <property type="entry name" value="Actin-like ATPase domain"/>
    <property type="match status" value="2"/>
</dbReference>
<comment type="caution">
    <text evidence="17">The sequence shown here is derived from an EMBL/GenBank/DDBJ whole genome shotgun (WGS) entry which is preliminary data.</text>
</comment>
<gene>
    <name evidence="17" type="ORF">NP493_1471g00019</name>
</gene>
<dbReference type="EMBL" id="JAODUO010001471">
    <property type="protein sequence ID" value="KAK2163269.1"/>
    <property type="molecule type" value="Genomic_DNA"/>
</dbReference>
<evidence type="ECO:0000256" key="6">
    <source>
        <dbReference type="ARBA" id="ARBA00022777"/>
    </source>
</evidence>
<evidence type="ECO:0000256" key="11">
    <source>
        <dbReference type="ARBA" id="ARBA00048160"/>
    </source>
</evidence>
<dbReference type="GO" id="GO:0005536">
    <property type="term" value="F:D-glucose binding"/>
    <property type="evidence" value="ECO:0007669"/>
    <property type="project" value="InterPro"/>
</dbReference>
<dbReference type="PRINTS" id="PR00475">
    <property type="entry name" value="HEXOKINASE"/>
</dbReference>
<evidence type="ECO:0000256" key="3">
    <source>
        <dbReference type="ARBA" id="ARBA00009225"/>
    </source>
</evidence>
<evidence type="ECO:0000256" key="14">
    <source>
        <dbReference type="RuleBase" id="RU362007"/>
    </source>
</evidence>
<keyword evidence="4 14" id="KW-0808">Transferase</keyword>
<dbReference type="GO" id="GO:0005829">
    <property type="term" value="C:cytosol"/>
    <property type="evidence" value="ECO:0007669"/>
    <property type="project" value="TreeGrafter"/>
</dbReference>
<evidence type="ECO:0000313" key="17">
    <source>
        <dbReference type="EMBL" id="KAK2163269.1"/>
    </source>
</evidence>
<evidence type="ECO:0000256" key="13">
    <source>
        <dbReference type="ARBA" id="ARBA00059457"/>
    </source>
</evidence>
<dbReference type="InterPro" id="IPR022672">
    <property type="entry name" value="Hexokinase_N"/>
</dbReference>
<keyword evidence="6 14" id="KW-0418">Kinase</keyword>
<dbReference type="GO" id="GO:0006096">
    <property type="term" value="P:glycolytic process"/>
    <property type="evidence" value="ECO:0007669"/>
    <property type="project" value="UniProtKB-KW"/>
</dbReference>
<evidence type="ECO:0000256" key="8">
    <source>
        <dbReference type="ARBA" id="ARBA00023152"/>
    </source>
</evidence>
<dbReference type="InterPro" id="IPR019807">
    <property type="entry name" value="Hexokinase_BS"/>
</dbReference>
<evidence type="ECO:0000256" key="1">
    <source>
        <dbReference type="ARBA" id="ARBA00004888"/>
    </source>
</evidence>
<dbReference type="FunFam" id="3.40.367.20:FF:000005">
    <property type="entry name" value="Phosphotransferase"/>
    <property type="match status" value="1"/>
</dbReference>
<accession>A0AAD9NDK2</accession>
<dbReference type="InterPro" id="IPR022673">
    <property type="entry name" value="Hexokinase_C"/>
</dbReference>
<comment type="similarity">
    <text evidence="3 14">Belongs to the hexokinase family.</text>
</comment>
<evidence type="ECO:0000256" key="4">
    <source>
        <dbReference type="ARBA" id="ARBA00022679"/>
    </source>
</evidence>
<keyword evidence="8 14" id="KW-0324">Glycolysis</keyword>
<dbReference type="GO" id="GO:0006006">
    <property type="term" value="P:glucose metabolic process"/>
    <property type="evidence" value="ECO:0007669"/>
    <property type="project" value="TreeGrafter"/>
</dbReference>
<dbReference type="FunFam" id="3.30.420.40:FF:000095">
    <property type="entry name" value="Phosphotransferase"/>
    <property type="match status" value="1"/>
</dbReference>
<dbReference type="AlphaFoldDB" id="A0AAD9NDK2"/>
<dbReference type="PROSITE" id="PS51748">
    <property type="entry name" value="HEXOKINASE_2"/>
    <property type="match status" value="1"/>
</dbReference>
<organism evidence="17 18">
    <name type="scientific">Ridgeia piscesae</name>
    <name type="common">Tubeworm</name>
    <dbReference type="NCBI Taxonomy" id="27915"/>
    <lineage>
        <taxon>Eukaryota</taxon>
        <taxon>Metazoa</taxon>
        <taxon>Spiralia</taxon>
        <taxon>Lophotrochozoa</taxon>
        <taxon>Annelida</taxon>
        <taxon>Polychaeta</taxon>
        <taxon>Sedentaria</taxon>
        <taxon>Canalipalpata</taxon>
        <taxon>Sabellida</taxon>
        <taxon>Siboglinidae</taxon>
        <taxon>Ridgeia</taxon>
    </lineage>
</organism>
<evidence type="ECO:0000313" key="18">
    <source>
        <dbReference type="Proteomes" id="UP001209878"/>
    </source>
</evidence>
<dbReference type="Proteomes" id="UP001209878">
    <property type="component" value="Unassembled WGS sequence"/>
</dbReference>
<keyword evidence="18" id="KW-1185">Reference proteome</keyword>
<evidence type="ECO:0000256" key="12">
    <source>
        <dbReference type="ARBA" id="ARBA00050361"/>
    </source>
</evidence>
<dbReference type="GO" id="GO:0001678">
    <property type="term" value="P:intracellular glucose homeostasis"/>
    <property type="evidence" value="ECO:0007669"/>
    <property type="project" value="InterPro"/>
</dbReference>
<dbReference type="GO" id="GO:0004340">
    <property type="term" value="F:glucokinase activity"/>
    <property type="evidence" value="ECO:0007669"/>
    <property type="project" value="TreeGrafter"/>
</dbReference>
<evidence type="ECO:0000256" key="10">
    <source>
        <dbReference type="ARBA" id="ARBA00047905"/>
    </source>
</evidence>
<evidence type="ECO:0000259" key="16">
    <source>
        <dbReference type="Pfam" id="PF03727"/>
    </source>
</evidence>
<dbReference type="Gene3D" id="3.40.367.20">
    <property type="match status" value="1"/>
</dbReference>
<dbReference type="CDD" id="cd24019">
    <property type="entry name" value="ASKHA_NBD_HK_meta"/>
    <property type="match status" value="1"/>
</dbReference>
<dbReference type="GO" id="GO:0005524">
    <property type="term" value="F:ATP binding"/>
    <property type="evidence" value="ECO:0007669"/>
    <property type="project" value="UniProtKB-UniRule"/>
</dbReference>
<comment type="catalytic activity">
    <reaction evidence="11">
        <text>D-glucose + ATP = D-glucose 6-phosphate + ADP + H(+)</text>
        <dbReference type="Rhea" id="RHEA:17825"/>
        <dbReference type="ChEBI" id="CHEBI:4167"/>
        <dbReference type="ChEBI" id="CHEBI:15378"/>
        <dbReference type="ChEBI" id="CHEBI:30616"/>
        <dbReference type="ChEBI" id="CHEBI:61548"/>
        <dbReference type="ChEBI" id="CHEBI:456216"/>
        <dbReference type="EC" id="2.7.1.1"/>
    </reaction>
    <physiologicalReaction direction="left-to-right" evidence="11">
        <dbReference type="Rhea" id="RHEA:17826"/>
    </physiologicalReaction>
</comment>
<comment type="catalytic activity">
    <reaction evidence="10">
        <text>D-fructose + ATP = D-fructose 6-phosphate + ADP + H(+)</text>
        <dbReference type="Rhea" id="RHEA:16125"/>
        <dbReference type="ChEBI" id="CHEBI:15378"/>
        <dbReference type="ChEBI" id="CHEBI:30616"/>
        <dbReference type="ChEBI" id="CHEBI:37721"/>
        <dbReference type="ChEBI" id="CHEBI:61527"/>
        <dbReference type="ChEBI" id="CHEBI:456216"/>
        <dbReference type="EC" id="2.7.1.1"/>
    </reaction>
    <physiologicalReaction direction="left-to-right" evidence="10">
        <dbReference type="Rhea" id="RHEA:16126"/>
    </physiologicalReaction>
</comment>
<dbReference type="PANTHER" id="PTHR19443">
    <property type="entry name" value="HEXOKINASE"/>
    <property type="match status" value="1"/>
</dbReference>
<evidence type="ECO:0000256" key="9">
    <source>
        <dbReference type="ARBA" id="ARBA00044613"/>
    </source>
</evidence>
<evidence type="ECO:0000256" key="5">
    <source>
        <dbReference type="ARBA" id="ARBA00022741"/>
    </source>
</evidence>
<evidence type="ECO:0000256" key="2">
    <source>
        <dbReference type="ARBA" id="ARBA00005028"/>
    </source>
</evidence>
<reference evidence="17" key="1">
    <citation type="journal article" date="2023" name="Mol. Biol. Evol.">
        <title>Third-Generation Sequencing Reveals the Adaptive Role of the Epigenome in Three Deep-Sea Polychaetes.</title>
        <authorList>
            <person name="Perez M."/>
            <person name="Aroh O."/>
            <person name="Sun Y."/>
            <person name="Lan Y."/>
            <person name="Juniper S.K."/>
            <person name="Young C.R."/>
            <person name="Angers B."/>
            <person name="Qian P.Y."/>
        </authorList>
    </citation>
    <scope>NUCLEOTIDE SEQUENCE</scope>
    <source>
        <strain evidence="17">R07B-5</strain>
    </source>
</reference>
<dbReference type="GO" id="GO:0005739">
    <property type="term" value="C:mitochondrion"/>
    <property type="evidence" value="ECO:0007669"/>
    <property type="project" value="TreeGrafter"/>
</dbReference>
<dbReference type="GO" id="GO:0008865">
    <property type="term" value="F:fructokinase activity"/>
    <property type="evidence" value="ECO:0007669"/>
    <property type="project" value="TreeGrafter"/>
</dbReference>
<comment type="catalytic activity">
    <reaction evidence="12">
        <text>D-mannose + ATP = D-mannose 6-phosphate + ADP + H(+)</text>
        <dbReference type="Rhea" id="RHEA:11028"/>
        <dbReference type="ChEBI" id="CHEBI:4208"/>
        <dbReference type="ChEBI" id="CHEBI:15378"/>
        <dbReference type="ChEBI" id="CHEBI:30616"/>
        <dbReference type="ChEBI" id="CHEBI:58735"/>
        <dbReference type="ChEBI" id="CHEBI:456216"/>
        <dbReference type="EC" id="2.7.1.1"/>
    </reaction>
    <physiologicalReaction direction="left-to-right" evidence="12">
        <dbReference type="Rhea" id="RHEA:11029"/>
    </physiologicalReaction>
</comment>
<dbReference type="PANTHER" id="PTHR19443:SF16">
    <property type="entry name" value="HEXOKINASE TYPE 1-RELATED"/>
    <property type="match status" value="1"/>
</dbReference>
<dbReference type="Pfam" id="PF00349">
    <property type="entry name" value="Hexokinase_1"/>
    <property type="match status" value="1"/>
</dbReference>
<dbReference type="InterPro" id="IPR001312">
    <property type="entry name" value="Hexokinase"/>
</dbReference>
<comment type="catalytic activity">
    <reaction evidence="9">
        <text>a D-hexose + ATP = a D-hexose 6-phosphate + ADP + H(+)</text>
        <dbReference type="Rhea" id="RHEA:22740"/>
        <dbReference type="ChEBI" id="CHEBI:4194"/>
        <dbReference type="ChEBI" id="CHEBI:15378"/>
        <dbReference type="ChEBI" id="CHEBI:30616"/>
        <dbReference type="ChEBI" id="CHEBI:229467"/>
        <dbReference type="ChEBI" id="CHEBI:456216"/>
        <dbReference type="EC" id="2.7.1.1"/>
    </reaction>
    <physiologicalReaction direction="left-to-right" evidence="9">
        <dbReference type="Rhea" id="RHEA:22741"/>
    </physiologicalReaction>
</comment>
<dbReference type="Gene3D" id="3.30.420.40">
    <property type="match status" value="1"/>
</dbReference>
<dbReference type="InterPro" id="IPR043129">
    <property type="entry name" value="ATPase_NBD"/>
</dbReference>
<protein>
    <recommendedName>
        <fullName evidence="14">Phosphotransferase</fullName>
        <ecNumber evidence="14">2.7.1.-</ecNumber>
    </recommendedName>
</protein>
<dbReference type="PROSITE" id="PS00378">
    <property type="entry name" value="HEXOKINASE_1"/>
    <property type="match status" value="1"/>
</dbReference>
<dbReference type="EC" id="2.7.1.-" evidence="14"/>
<feature type="domain" description="Hexokinase N-terminal" evidence="15">
    <location>
        <begin position="1"/>
        <end position="155"/>
    </location>
</feature>
<comment type="pathway">
    <text evidence="2">Carbohydrate metabolism; hexose metabolism.</text>
</comment>
<comment type="function">
    <text evidence="13">Catalyzes the phosphorylation of various hexoses to hexose 6-phosphate.</text>
</comment>
<keyword evidence="7 14" id="KW-0067">ATP-binding</keyword>
<sequence length="421" mass="47429">MYPTYVRGLPDGSERGHFLALDLGGTNFRVLLITLKGIDVEMKNKIFPISQELMHGEGTLLFDYIAECLEMFQREYNLMQDTLSLGFTFSFPCKQEGLTKARLVKWTKGFTCPGVENEDVVRLLNEAIARRGSSINIQCTALLNDTVGCLMSCAFLDHNSMVGVILGTGTNACYMEHLDKVLTWDGDFDEPKRVEQSENVQHSDAISRKVIINTEWGAFGDNGELDFIRTDLDHVVDKASLNPGKQIFEKMISGMYMGELVRLVLVKCARDELLFSGETSQDLETQGRFYTKYVSKLKRDEESEGYTNTKQVLDELGVEKYTMDDCRHVQYICSTISSRAAYLASAGIATLLNRVNLPNVTVAVDGSLYRFHPHFHRRMMEKTKELLDNGIQVSDLLLTCPSCDLSPVVGCNEVHLLRYIT</sequence>
<feature type="domain" description="Hexokinase C-terminal" evidence="16">
    <location>
        <begin position="162"/>
        <end position="389"/>
    </location>
</feature>
<dbReference type="Pfam" id="PF03727">
    <property type="entry name" value="Hexokinase_2"/>
    <property type="match status" value="1"/>
</dbReference>
<evidence type="ECO:0000256" key="7">
    <source>
        <dbReference type="ARBA" id="ARBA00022840"/>
    </source>
</evidence>
<name>A0AAD9NDK2_RIDPI</name>
<comment type="pathway">
    <text evidence="1">Carbohydrate degradation; glycolysis; D-glyceraldehyde 3-phosphate and glycerone phosphate from D-glucose: step 1/4.</text>
</comment>
<proteinExistence type="inferred from homology"/>